<reference evidence="1 2" key="1">
    <citation type="submission" date="2020-07" db="EMBL/GenBank/DDBJ databases">
        <title>Genomic Encyclopedia of Type Strains, Phase III (KMG-III): the genomes of soil and plant-associated and newly described type strains.</title>
        <authorList>
            <person name="Whitman W."/>
        </authorList>
    </citation>
    <scope>NUCLEOTIDE SEQUENCE [LARGE SCALE GENOMIC DNA]</scope>
    <source>
        <strain evidence="1 2">DSM 11255</strain>
    </source>
</reference>
<dbReference type="SUPFAM" id="SSF54285">
    <property type="entry name" value="MoaD/ThiS"/>
    <property type="match status" value="1"/>
</dbReference>
<dbReference type="RefSeq" id="WP_028052689.1">
    <property type="nucleotide sequence ID" value="NZ_ATYG01000026.1"/>
</dbReference>
<dbReference type="Proteomes" id="UP000604066">
    <property type="component" value="Unassembled WGS sequence"/>
</dbReference>
<name>A0ABX2RA60_9THEO</name>
<protein>
    <submittedName>
        <fullName evidence="1">Sulfur carrier protein</fullName>
    </submittedName>
</protein>
<keyword evidence="2" id="KW-1185">Reference proteome</keyword>
<sequence length="63" mass="7183">MLKVNDKELKFTGSIKELLDYLKLNQSSCAVLVNGEIIKRESWEEYLLKNDDYVEIVSFVGGG</sequence>
<accession>A0ABX2RA60</accession>
<dbReference type="PANTHER" id="PTHR34472:SF1">
    <property type="entry name" value="SULFUR CARRIER PROTEIN THIS"/>
    <property type="match status" value="1"/>
</dbReference>
<dbReference type="CDD" id="cd00565">
    <property type="entry name" value="Ubl_ThiS"/>
    <property type="match status" value="1"/>
</dbReference>
<dbReference type="Pfam" id="PF02597">
    <property type="entry name" value="ThiS"/>
    <property type="match status" value="1"/>
</dbReference>
<dbReference type="InterPro" id="IPR003749">
    <property type="entry name" value="ThiS/MoaD-like"/>
</dbReference>
<gene>
    <name evidence="1" type="ORF">HDG70_001822</name>
</gene>
<dbReference type="InterPro" id="IPR010035">
    <property type="entry name" value="Thi_S"/>
</dbReference>
<evidence type="ECO:0000313" key="1">
    <source>
        <dbReference type="EMBL" id="NYE58071.1"/>
    </source>
</evidence>
<comment type="caution">
    <text evidence="1">The sequence shown here is derived from an EMBL/GenBank/DDBJ whole genome shotgun (WGS) entry which is preliminary data.</text>
</comment>
<dbReference type="EMBL" id="JACCBS010000003">
    <property type="protein sequence ID" value="NYE58071.1"/>
    <property type="molecule type" value="Genomic_DNA"/>
</dbReference>
<evidence type="ECO:0000313" key="2">
    <source>
        <dbReference type="Proteomes" id="UP000604066"/>
    </source>
</evidence>
<dbReference type="PANTHER" id="PTHR34472">
    <property type="entry name" value="SULFUR CARRIER PROTEIN THIS"/>
    <property type="match status" value="1"/>
</dbReference>
<dbReference type="Gene3D" id="3.10.20.30">
    <property type="match status" value="1"/>
</dbReference>
<dbReference type="NCBIfam" id="TIGR01683">
    <property type="entry name" value="thiS"/>
    <property type="match status" value="1"/>
</dbReference>
<organism evidence="1 2">
    <name type="scientific">Carboxydothermus ferrireducens DSM 11255</name>
    <dbReference type="NCBI Taxonomy" id="1119529"/>
    <lineage>
        <taxon>Bacteria</taxon>
        <taxon>Bacillati</taxon>
        <taxon>Bacillota</taxon>
        <taxon>Clostridia</taxon>
        <taxon>Thermoanaerobacterales</taxon>
        <taxon>Thermoanaerobacteraceae</taxon>
        <taxon>Carboxydothermus</taxon>
    </lineage>
</organism>
<proteinExistence type="predicted"/>
<dbReference type="InterPro" id="IPR012675">
    <property type="entry name" value="Beta-grasp_dom_sf"/>
</dbReference>
<dbReference type="InterPro" id="IPR016155">
    <property type="entry name" value="Mopterin_synth/thiamin_S_b"/>
</dbReference>